<dbReference type="InterPro" id="IPR010512">
    <property type="entry name" value="DUF1091"/>
</dbReference>
<dbReference type="Pfam" id="PF06477">
    <property type="entry name" value="DUF1091"/>
    <property type="match status" value="1"/>
</dbReference>
<keyword evidence="1" id="KW-0732">Signal</keyword>
<proteinExistence type="predicted"/>
<accession>A0A0P8XRX0</accession>
<dbReference type="AlphaFoldDB" id="A0A0P8XRX0"/>
<dbReference type="PANTHER" id="PTHR21112:SF0">
    <property type="entry name" value="CHEMOSENSORY PROTEIN A 29A-RELATED"/>
    <property type="match status" value="1"/>
</dbReference>
<reference evidence="2 3" key="1">
    <citation type="journal article" date="2007" name="Nature">
        <title>Evolution of genes and genomes on the Drosophila phylogeny.</title>
        <authorList>
            <consortium name="Drosophila 12 Genomes Consortium"/>
            <person name="Clark A.G."/>
            <person name="Eisen M.B."/>
            <person name="Smith D.R."/>
            <person name="Bergman C.M."/>
            <person name="Oliver B."/>
            <person name="Markow T.A."/>
            <person name="Kaufman T.C."/>
            <person name="Kellis M."/>
            <person name="Gelbart W."/>
            <person name="Iyer V.N."/>
            <person name="Pollard D.A."/>
            <person name="Sackton T.B."/>
            <person name="Larracuente A.M."/>
            <person name="Singh N.D."/>
            <person name="Abad J.P."/>
            <person name="Abt D.N."/>
            <person name="Adryan B."/>
            <person name="Aguade M."/>
            <person name="Akashi H."/>
            <person name="Anderson W.W."/>
            <person name="Aquadro C.F."/>
            <person name="Ardell D.H."/>
            <person name="Arguello R."/>
            <person name="Artieri C.G."/>
            <person name="Barbash D.A."/>
            <person name="Barker D."/>
            <person name="Barsanti P."/>
            <person name="Batterham P."/>
            <person name="Batzoglou S."/>
            <person name="Begun D."/>
            <person name="Bhutkar A."/>
            <person name="Blanco E."/>
            <person name="Bosak S.A."/>
            <person name="Bradley R.K."/>
            <person name="Brand A.D."/>
            <person name="Brent M.R."/>
            <person name="Brooks A.N."/>
            <person name="Brown R.H."/>
            <person name="Butlin R.K."/>
            <person name="Caggese C."/>
            <person name="Calvi B.R."/>
            <person name="Bernardo de Carvalho A."/>
            <person name="Caspi A."/>
            <person name="Castrezana S."/>
            <person name="Celniker S.E."/>
            <person name="Chang J.L."/>
            <person name="Chapple C."/>
            <person name="Chatterji S."/>
            <person name="Chinwalla A."/>
            <person name="Civetta A."/>
            <person name="Clifton S.W."/>
            <person name="Comeron J.M."/>
            <person name="Costello J.C."/>
            <person name="Coyne J.A."/>
            <person name="Daub J."/>
            <person name="David R.G."/>
            <person name="Delcher A.L."/>
            <person name="Delehaunty K."/>
            <person name="Do C.B."/>
            <person name="Ebling H."/>
            <person name="Edwards K."/>
            <person name="Eickbush T."/>
            <person name="Evans J.D."/>
            <person name="Filipski A."/>
            <person name="Findeiss S."/>
            <person name="Freyhult E."/>
            <person name="Fulton L."/>
            <person name="Fulton R."/>
            <person name="Garcia A.C."/>
            <person name="Gardiner A."/>
            <person name="Garfield D.A."/>
            <person name="Garvin B.E."/>
            <person name="Gibson G."/>
            <person name="Gilbert D."/>
            <person name="Gnerre S."/>
            <person name="Godfrey J."/>
            <person name="Good R."/>
            <person name="Gotea V."/>
            <person name="Gravely B."/>
            <person name="Greenberg A.J."/>
            <person name="Griffiths-Jones S."/>
            <person name="Gross S."/>
            <person name="Guigo R."/>
            <person name="Gustafson E.A."/>
            <person name="Haerty W."/>
            <person name="Hahn M.W."/>
            <person name="Halligan D.L."/>
            <person name="Halpern A.L."/>
            <person name="Halter G.M."/>
            <person name="Han M.V."/>
            <person name="Heger A."/>
            <person name="Hillier L."/>
            <person name="Hinrichs A.S."/>
            <person name="Holmes I."/>
            <person name="Hoskins R.A."/>
            <person name="Hubisz M.J."/>
            <person name="Hultmark D."/>
            <person name="Huntley M.A."/>
            <person name="Jaffe D.B."/>
            <person name="Jagadeeshan S."/>
            <person name="Jeck W.R."/>
            <person name="Johnson J."/>
            <person name="Jones C.D."/>
            <person name="Jordan W.C."/>
            <person name="Karpen G.H."/>
            <person name="Kataoka E."/>
            <person name="Keightley P.D."/>
            <person name="Kheradpour P."/>
            <person name="Kirkness E.F."/>
            <person name="Koerich L.B."/>
            <person name="Kristiansen K."/>
            <person name="Kudrna D."/>
            <person name="Kulathinal R.J."/>
            <person name="Kumar S."/>
            <person name="Kwok R."/>
            <person name="Lander E."/>
            <person name="Langley C.H."/>
            <person name="Lapoint R."/>
            <person name="Lazzaro B.P."/>
            <person name="Lee S.J."/>
            <person name="Levesque L."/>
            <person name="Li R."/>
            <person name="Lin C.F."/>
            <person name="Lin M.F."/>
            <person name="Lindblad-Toh K."/>
            <person name="Llopart A."/>
            <person name="Long M."/>
            <person name="Low L."/>
            <person name="Lozovsky E."/>
            <person name="Lu J."/>
            <person name="Luo M."/>
            <person name="Machado C.A."/>
            <person name="Makalowski W."/>
            <person name="Marzo M."/>
            <person name="Matsuda M."/>
            <person name="Matzkin L."/>
            <person name="McAllister B."/>
            <person name="McBride C.S."/>
            <person name="McKernan B."/>
            <person name="McKernan K."/>
            <person name="Mendez-Lago M."/>
            <person name="Minx P."/>
            <person name="Mollenhauer M.U."/>
            <person name="Montooth K."/>
            <person name="Mount S.M."/>
            <person name="Mu X."/>
            <person name="Myers E."/>
            <person name="Negre B."/>
            <person name="Newfeld S."/>
            <person name="Nielsen R."/>
            <person name="Noor M.A."/>
            <person name="O'Grady P."/>
            <person name="Pachter L."/>
            <person name="Papaceit M."/>
            <person name="Parisi M.J."/>
            <person name="Parisi M."/>
            <person name="Parts L."/>
            <person name="Pedersen J.S."/>
            <person name="Pesole G."/>
            <person name="Phillippy A.M."/>
            <person name="Ponting C.P."/>
            <person name="Pop M."/>
            <person name="Porcelli D."/>
            <person name="Powell J.R."/>
            <person name="Prohaska S."/>
            <person name="Pruitt K."/>
            <person name="Puig M."/>
            <person name="Quesneville H."/>
            <person name="Ram K.R."/>
            <person name="Rand D."/>
            <person name="Rasmussen M.D."/>
            <person name="Reed L.K."/>
            <person name="Reenan R."/>
            <person name="Reily A."/>
            <person name="Remington K.A."/>
            <person name="Rieger T.T."/>
            <person name="Ritchie M.G."/>
            <person name="Robin C."/>
            <person name="Rogers Y.H."/>
            <person name="Rohde C."/>
            <person name="Rozas J."/>
            <person name="Rubenfield M.J."/>
            <person name="Ruiz A."/>
            <person name="Russo S."/>
            <person name="Salzberg S.L."/>
            <person name="Sanchez-Gracia A."/>
            <person name="Saranga D.J."/>
            <person name="Sato H."/>
            <person name="Schaeffer S.W."/>
            <person name="Schatz M.C."/>
            <person name="Schlenke T."/>
            <person name="Schwartz R."/>
            <person name="Segarra C."/>
            <person name="Singh R.S."/>
            <person name="Sirot L."/>
            <person name="Sirota M."/>
            <person name="Sisneros N.B."/>
            <person name="Smith C.D."/>
            <person name="Smith T.F."/>
            <person name="Spieth J."/>
            <person name="Stage D.E."/>
            <person name="Stark A."/>
            <person name="Stephan W."/>
            <person name="Strausberg R.L."/>
            <person name="Strempel S."/>
            <person name="Sturgill D."/>
            <person name="Sutton G."/>
            <person name="Sutton G.G."/>
            <person name="Tao W."/>
            <person name="Teichmann S."/>
            <person name="Tobari Y.N."/>
            <person name="Tomimura Y."/>
            <person name="Tsolas J.M."/>
            <person name="Valente V.L."/>
            <person name="Venter E."/>
            <person name="Venter J.C."/>
            <person name="Vicario S."/>
            <person name="Vieira F.G."/>
            <person name="Vilella A.J."/>
            <person name="Villasante A."/>
            <person name="Walenz B."/>
            <person name="Wang J."/>
            <person name="Wasserman M."/>
            <person name="Watts T."/>
            <person name="Wilson D."/>
            <person name="Wilson R.K."/>
            <person name="Wing R.A."/>
            <person name="Wolfner M.F."/>
            <person name="Wong A."/>
            <person name="Wong G.K."/>
            <person name="Wu C.I."/>
            <person name="Wu G."/>
            <person name="Yamamoto D."/>
            <person name="Yang H.P."/>
            <person name="Yang S.P."/>
            <person name="Yorke J.A."/>
            <person name="Yoshida K."/>
            <person name="Zdobnov E."/>
            <person name="Zhang P."/>
            <person name="Zhang Y."/>
            <person name="Zimin A.V."/>
            <person name="Baldwin J."/>
            <person name="Abdouelleil A."/>
            <person name="Abdulkadir J."/>
            <person name="Abebe A."/>
            <person name="Abera B."/>
            <person name="Abreu J."/>
            <person name="Acer S.C."/>
            <person name="Aftuck L."/>
            <person name="Alexander A."/>
            <person name="An P."/>
            <person name="Anderson E."/>
            <person name="Anderson S."/>
            <person name="Arachi H."/>
            <person name="Azer M."/>
            <person name="Bachantsang P."/>
            <person name="Barry A."/>
            <person name="Bayul T."/>
            <person name="Berlin A."/>
            <person name="Bessette D."/>
            <person name="Bloom T."/>
            <person name="Blye J."/>
            <person name="Boguslavskiy L."/>
            <person name="Bonnet C."/>
            <person name="Boukhgalter B."/>
            <person name="Bourzgui I."/>
            <person name="Brown A."/>
            <person name="Cahill P."/>
            <person name="Channer S."/>
            <person name="Cheshatsang Y."/>
            <person name="Chuda L."/>
            <person name="Citroen M."/>
            <person name="Collymore A."/>
            <person name="Cooke P."/>
            <person name="Costello M."/>
            <person name="D'Aco K."/>
            <person name="Daza R."/>
            <person name="De Haan G."/>
            <person name="DeGray S."/>
            <person name="DeMaso C."/>
            <person name="Dhargay N."/>
            <person name="Dooley K."/>
            <person name="Dooley E."/>
            <person name="Doricent M."/>
            <person name="Dorje P."/>
            <person name="Dorjee K."/>
            <person name="Dupes A."/>
            <person name="Elong R."/>
            <person name="Falk J."/>
            <person name="Farina A."/>
            <person name="Faro S."/>
            <person name="Ferguson D."/>
            <person name="Fisher S."/>
            <person name="Foley C.D."/>
            <person name="Franke A."/>
            <person name="Friedrich D."/>
            <person name="Gadbois L."/>
            <person name="Gearin G."/>
            <person name="Gearin C.R."/>
            <person name="Giannoukos G."/>
            <person name="Goode T."/>
            <person name="Graham J."/>
            <person name="Grandbois E."/>
            <person name="Grewal S."/>
            <person name="Gyaltsen K."/>
            <person name="Hafez N."/>
            <person name="Hagos B."/>
            <person name="Hall J."/>
            <person name="Henson C."/>
            <person name="Hollinger A."/>
            <person name="Honan T."/>
            <person name="Huard M.D."/>
            <person name="Hughes L."/>
            <person name="Hurhula B."/>
            <person name="Husby M.E."/>
            <person name="Kamat A."/>
            <person name="Kanga B."/>
            <person name="Kashin S."/>
            <person name="Khazanovich D."/>
            <person name="Kisner P."/>
            <person name="Lance K."/>
            <person name="Lara M."/>
            <person name="Lee W."/>
            <person name="Lennon N."/>
            <person name="Letendre F."/>
            <person name="LeVine R."/>
            <person name="Lipovsky A."/>
            <person name="Liu X."/>
            <person name="Liu J."/>
            <person name="Liu S."/>
            <person name="Lokyitsang T."/>
            <person name="Lokyitsang Y."/>
            <person name="Lubonja R."/>
            <person name="Lui A."/>
            <person name="MacDonald P."/>
            <person name="Magnisalis V."/>
            <person name="Maru K."/>
            <person name="Matthews C."/>
            <person name="McCusker W."/>
            <person name="McDonough S."/>
            <person name="Mehta T."/>
            <person name="Meldrim J."/>
            <person name="Meneus L."/>
            <person name="Mihai O."/>
            <person name="Mihalev A."/>
            <person name="Mihova T."/>
            <person name="Mittelman R."/>
            <person name="Mlenga V."/>
            <person name="Montmayeur A."/>
            <person name="Mulrain L."/>
            <person name="Navidi A."/>
            <person name="Naylor J."/>
            <person name="Negash T."/>
            <person name="Nguyen T."/>
            <person name="Nguyen N."/>
            <person name="Nicol R."/>
            <person name="Norbu C."/>
            <person name="Norbu N."/>
            <person name="Novod N."/>
            <person name="O'Neill B."/>
            <person name="Osman S."/>
            <person name="Markiewicz E."/>
            <person name="Oyono O.L."/>
            <person name="Patti C."/>
            <person name="Phunkhang P."/>
            <person name="Pierre F."/>
            <person name="Priest M."/>
            <person name="Raghuraman S."/>
            <person name="Rege F."/>
            <person name="Reyes R."/>
            <person name="Rise C."/>
            <person name="Rogov P."/>
            <person name="Ross K."/>
            <person name="Ryan E."/>
            <person name="Settipalli S."/>
            <person name="Shea T."/>
            <person name="Sherpa N."/>
            <person name="Shi L."/>
            <person name="Shih D."/>
            <person name="Sparrow T."/>
            <person name="Spaulding J."/>
            <person name="Stalker J."/>
            <person name="Stange-Thomann N."/>
            <person name="Stavropoulos S."/>
            <person name="Stone C."/>
            <person name="Strader C."/>
            <person name="Tesfaye S."/>
            <person name="Thomson T."/>
            <person name="Thoulutsang Y."/>
            <person name="Thoulutsang D."/>
            <person name="Topham K."/>
            <person name="Topping I."/>
            <person name="Tsamla T."/>
            <person name="Vassiliev H."/>
            <person name="Vo A."/>
            <person name="Wangchuk T."/>
            <person name="Wangdi T."/>
            <person name="Weiand M."/>
            <person name="Wilkinson J."/>
            <person name="Wilson A."/>
            <person name="Yadav S."/>
            <person name="Young G."/>
            <person name="Yu Q."/>
            <person name="Zembek L."/>
            <person name="Zhong D."/>
            <person name="Zimmer A."/>
            <person name="Zwirko Z."/>
            <person name="Jaffe D.B."/>
            <person name="Alvarez P."/>
            <person name="Brockman W."/>
            <person name="Butler J."/>
            <person name="Chin C."/>
            <person name="Gnerre S."/>
            <person name="Grabherr M."/>
            <person name="Kleber M."/>
            <person name="Mauceli E."/>
            <person name="MacCallum I."/>
        </authorList>
    </citation>
    <scope>NUCLEOTIDE SEQUENCE [LARGE SCALE GENOMIC DNA]</scope>
    <source>
        <strain evidence="3">Tucson 14024-0371.13</strain>
    </source>
</reference>
<sequence length="187" mass="21166">MFLIYSFGIFISFLGASKAVNIPSAEKTWTYKFESAQMNTGNKDTAYGDIRIDRIERGEFGLSGNLVTLIDVTQDMDVEALMYRSTDDGANYKLQPYSLPRQPIIEAMNKFYKNMIMPSAANCSNFPQFEGKLTELPAQKFHYEKCKVSSDGFPQHMPDGTYKMTYKTYGAIDLSAEIIVIVEKKPI</sequence>
<keyword evidence="3" id="KW-1185">Reference proteome</keyword>
<dbReference type="OrthoDB" id="8043478at2759"/>
<name>A0A0P8XRX0_DROAN</name>
<evidence type="ECO:0000313" key="3">
    <source>
        <dbReference type="Proteomes" id="UP000007801"/>
    </source>
</evidence>
<dbReference type="PANTHER" id="PTHR21112">
    <property type="entry name" value="CHEMOSENSORY PROTEIN A 29A-RELATED"/>
    <property type="match status" value="1"/>
</dbReference>
<dbReference type="Proteomes" id="UP000007801">
    <property type="component" value="Unassembled WGS sequence"/>
</dbReference>
<evidence type="ECO:0000313" key="2">
    <source>
        <dbReference type="EMBL" id="KPU77352.1"/>
    </source>
</evidence>
<dbReference type="GeneID" id="26515385"/>
<organism evidence="2 3">
    <name type="scientific">Drosophila ananassae</name>
    <name type="common">Fruit fly</name>
    <dbReference type="NCBI Taxonomy" id="7217"/>
    <lineage>
        <taxon>Eukaryota</taxon>
        <taxon>Metazoa</taxon>
        <taxon>Ecdysozoa</taxon>
        <taxon>Arthropoda</taxon>
        <taxon>Hexapoda</taxon>
        <taxon>Insecta</taxon>
        <taxon>Pterygota</taxon>
        <taxon>Neoptera</taxon>
        <taxon>Endopterygota</taxon>
        <taxon>Diptera</taxon>
        <taxon>Brachycera</taxon>
        <taxon>Muscomorpha</taxon>
        <taxon>Ephydroidea</taxon>
        <taxon>Drosophilidae</taxon>
        <taxon>Drosophila</taxon>
        <taxon>Sophophora</taxon>
    </lineage>
</organism>
<feature type="signal peptide" evidence="1">
    <location>
        <begin position="1"/>
        <end position="19"/>
    </location>
</feature>
<protein>
    <submittedName>
        <fullName evidence="2">Uncharacterized protein</fullName>
    </submittedName>
</protein>
<gene>
    <name evidence="2" type="primary">Dana\GF27976</name>
    <name evidence="2" type="ORF">GF27976</name>
</gene>
<dbReference type="EMBL" id="CH902640">
    <property type="protein sequence ID" value="KPU77352.1"/>
    <property type="molecule type" value="Genomic_DNA"/>
</dbReference>
<dbReference type="InParanoid" id="A0A0P8XRX0"/>
<dbReference type="KEGG" id="dan:26515385"/>
<evidence type="ECO:0000256" key="1">
    <source>
        <dbReference type="SAM" id="SignalP"/>
    </source>
</evidence>
<feature type="chain" id="PRO_5006154133" evidence="1">
    <location>
        <begin position="20"/>
        <end position="187"/>
    </location>
</feature>